<comment type="similarity">
    <text evidence="3">Belongs to the CSN7/EIF3M family. CSN7 subfamily.</text>
</comment>
<evidence type="ECO:0000256" key="7">
    <source>
        <dbReference type="SAM" id="MobiDB-lite"/>
    </source>
</evidence>
<dbReference type="Pfam" id="PF18392">
    <property type="entry name" value="CSN7a_helixI"/>
    <property type="match status" value="1"/>
</dbReference>
<evidence type="ECO:0000256" key="6">
    <source>
        <dbReference type="ARBA" id="ARBA00023242"/>
    </source>
</evidence>
<dbReference type="PROSITE" id="PS50250">
    <property type="entry name" value="PCI"/>
    <property type="match status" value="1"/>
</dbReference>
<dbReference type="InterPro" id="IPR000717">
    <property type="entry name" value="PCI_dom"/>
</dbReference>
<evidence type="ECO:0000256" key="3">
    <source>
        <dbReference type="ARBA" id="ARBA00008482"/>
    </source>
</evidence>
<organism evidence="9">
    <name type="scientific">Paracyclopina nana</name>
    <name type="common">Marine copepod</name>
    <dbReference type="NCBI Taxonomy" id="565004"/>
    <lineage>
        <taxon>Eukaryota</taxon>
        <taxon>Metazoa</taxon>
        <taxon>Ecdysozoa</taxon>
        <taxon>Arthropoda</taxon>
        <taxon>Crustacea</taxon>
        <taxon>Multicrustacea</taxon>
        <taxon>Hexanauplia</taxon>
        <taxon>Copepoda</taxon>
        <taxon>Cyclopoida</taxon>
        <taxon>Cyclopettidae</taxon>
        <taxon>Paracyclopina</taxon>
    </lineage>
</organism>
<keyword evidence="6" id="KW-0539">Nucleus</keyword>
<dbReference type="PANTHER" id="PTHR15350:SF5">
    <property type="entry name" value="COP9 SIGNALOSOME COMPLEX SUBUNIT 7"/>
    <property type="match status" value="1"/>
</dbReference>
<proteinExistence type="evidence at transcript level"/>
<sequence>MPEQTSTSPLETYVLLANGAKGAAAVNLVQQVLEAPGVYVFGELLDHPNIKDLETNTSTPNAKGYFDLLTLFAYGSYNEYLSGQEKLPPLSANMKKKLRLLTIASMATREKTIKYDQMLGVLGIQTIRELEDLIIDGTNNAVLKGKLDQKSKHFEVDYAMGRDIRKNDIGKISATLQQWCDNCDAMLACIENQVVRANSMKESHLEHKTNMYKQVQDIREQLKAKQQLSDCPEDPDSRMDIDRDRRGANSADKKGHKPKGLRGSGKTSFWQK</sequence>
<dbReference type="GO" id="GO:0005737">
    <property type="term" value="C:cytoplasm"/>
    <property type="evidence" value="ECO:0007669"/>
    <property type="project" value="UniProtKB-SubCell"/>
</dbReference>
<evidence type="ECO:0000256" key="5">
    <source>
        <dbReference type="ARBA" id="ARBA00022790"/>
    </source>
</evidence>
<dbReference type="InterPro" id="IPR045237">
    <property type="entry name" value="COPS7/eIF3m"/>
</dbReference>
<feature type="compositionally biased region" description="Basic and acidic residues" evidence="7">
    <location>
        <begin position="235"/>
        <end position="253"/>
    </location>
</feature>
<dbReference type="PANTHER" id="PTHR15350">
    <property type="entry name" value="COP9 SIGNALOSOME COMPLEX SUBUNIT 7/DENDRITIC CELL PROTEIN GA17"/>
    <property type="match status" value="1"/>
</dbReference>
<evidence type="ECO:0000313" key="9">
    <source>
        <dbReference type="EMBL" id="AII16529.1"/>
    </source>
</evidence>
<dbReference type="GO" id="GO:0008180">
    <property type="term" value="C:COP9 signalosome"/>
    <property type="evidence" value="ECO:0007669"/>
    <property type="project" value="UniProtKB-KW"/>
</dbReference>
<evidence type="ECO:0000256" key="2">
    <source>
        <dbReference type="ARBA" id="ARBA00004496"/>
    </source>
</evidence>
<feature type="domain" description="PCI" evidence="8">
    <location>
        <begin position="1"/>
        <end position="161"/>
    </location>
</feature>
<evidence type="ECO:0000259" key="8">
    <source>
        <dbReference type="PROSITE" id="PS50250"/>
    </source>
</evidence>
<feature type="region of interest" description="Disordered" evidence="7">
    <location>
        <begin position="224"/>
        <end position="272"/>
    </location>
</feature>
<dbReference type="SMART" id="SM00088">
    <property type="entry name" value="PINT"/>
    <property type="match status" value="1"/>
</dbReference>
<dbReference type="InterPro" id="IPR041481">
    <property type="entry name" value="CSN7_helixI"/>
</dbReference>
<evidence type="ECO:0000256" key="1">
    <source>
        <dbReference type="ARBA" id="ARBA00004123"/>
    </source>
</evidence>
<keyword evidence="5" id="KW-0736">Signalosome</keyword>
<comment type="subcellular location">
    <subcellularLocation>
        <location evidence="2">Cytoplasm</location>
    </subcellularLocation>
    <subcellularLocation>
        <location evidence="1">Nucleus</location>
    </subcellularLocation>
</comment>
<dbReference type="AlphaFoldDB" id="A0A076FGK9"/>
<feature type="non-terminal residue" evidence="9">
    <location>
        <position position="272"/>
    </location>
</feature>
<accession>A0A076FGK9</accession>
<keyword evidence="4" id="KW-0963">Cytoplasm</keyword>
<dbReference type="Pfam" id="PF01399">
    <property type="entry name" value="PCI"/>
    <property type="match status" value="1"/>
</dbReference>
<dbReference type="GO" id="GO:0010387">
    <property type="term" value="P:COP9 signalosome assembly"/>
    <property type="evidence" value="ECO:0007669"/>
    <property type="project" value="InterPro"/>
</dbReference>
<dbReference type="EMBL" id="KF516625">
    <property type="protein sequence ID" value="AII16529.1"/>
    <property type="molecule type" value="mRNA"/>
</dbReference>
<reference evidence="9" key="1">
    <citation type="submission" date="2013-08" db="EMBL/GenBank/DDBJ databases">
        <title>Paracyclopina nana immune related genes.</title>
        <authorList>
            <person name="Kim B.-M."/>
            <person name="Rhee J.-S."/>
            <person name="Lee J.-S."/>
        </authorList>
    </citation>
    <scope>NUCLEOTIDE SEQUENCE</scope>
</reference>
<protein>
    <submittedName>
        <fullName evidence="9">COP9 signalosome complex subunit 7a</fullName>
    </submittedName>
</protein>
<name>A0A076FGK9_PARNA</name>
<dbReference type="Pfam" id="PF22061">
    <property type="entry name" value="CSN7_HB_subdom"/>
    <property type="match status" value="1"/>
</dbReference>
<evidence type="ECO:0000256" key="4">
    <source>
        <dbReference type="ARBA" id="ARBA00022490"/>
    </source>
</evidence>